<dbReference type="Proteomes" id="UP000196710">
    <property type="component" value="Chromosome"/>
</dbReference>
<reference evidence="2 4" key="3">
    <citation type="submission" date="2020-11" db="EMBL/GenBank/DDBJ databases">
        <title>Closed and high quality bacterial genomes of the OMM12 community.</title>
        <authorList>
            <person name="Marbouty M."/>
            <person name="Lamy-Besnier Q."/>
            <person name="Debarbieux L."/>
            <person name="Koszul R."/>
        </authorList>
    </citation>
    <scope>NUCLEOTIDE SEQUENCE [LARGE SCALE GENOMIC DNA]</scope>
    <source>
        <strain evidence="2 4">KB18</strain>
    </source>
</reference>
<dbReference type="EMBL" id="CP021422">
    <property type="protein sequence ID" value="ASB40117.1"/>
    <property type="molecule type" value="Genomic_DNA"/>
</dbReference>
<reference evidence="1" key="1">
    <citation type="journal article" date="2017" name="Genome Announc.">
        <title>High-Quality Whole-Genome Sequences of the Oligo-Mouse-Microbiota Bacterial Community.</title>
        <authorList>
            <person name="Garzetti D."/>
            <person name="Brugiroux S."/>
            <person name="Bunk B."/>
            <person name="Pukall R."/>
            <person name="McCoy K.D."/>
            <person name="Macpherson A.J."/>
            <person name="Stecher B."/>
        </authorList>
    </citation>
    <scope>NUCLEOTIDE SEQUENCE</scope>
    <source>
        <strain evidence="1">KB18</strain>
    </source>
</reference>
<dbReference type="KEGG" id="amur:ADH66_05255"/>
<accession>A0A1Z2XNV9</accession>
<keyword evidence="3" id="KW-1185">Reference proteome</keyword>
<proteinExistence type="predicted"/>
<dbReference type="Proteomes" id="UP000596035">
    <property type="component" value="Chromosome"/>
</dbReference>
<gene>
    <name evidence="1" type="ORF">ADH66_05255</name>
    <name evidence="2" type="ORF">I5Q82_15340</name>
</gene>
<evidence type="ECO:0000313" key="1">
    <source>
        <dbReference type="EMBL" id="ASB40117.1"/>
    </source>
</evidence>
<evidence type="ECO:0000313" key="4">
    <source>
        <dbReference type="Proteomes" id="UP000596035"/>
    </source>
</evidence>
<evidence type="ECO:0000313" key="2">
    <source>
        <dbReference type="EMBL" id="QQR29405.1"/>
    </source>
</evidence>
<name>A0A1Z2XNV9_9FIRM</name>
<evidence type="ECO:0000313" key="3">
    <source>
        <dbReference type="Proteomes" id="UP000196710"/>
    </source>
</evidence>
<dbReference type="AlphaFoldDB" id="A0A1Z2XNV9"/>
<organism evidence="2 4">
    <name type="scientific">Acutalibacter muris</name>
    <dbReference type="NCBI Taxonomy" id="1796620"/>
    <lineage>
        <taxon>Bacteria</taxon>
        <taxon>Bacillati</taxon>
        <taxon>Bacillota</taxon>
        <taxon>Clostridia</taxon>
        <taxon>Eubacteriales</taxon>
        <taxon>Acutalibacteraceae</taxon>
        <taxon>Acutalibacter</taxon>
    </lineage>
</organism>
<dbReference type="RefSeq" id="WP_066534767.1">
    <property type="nucleotide sequence ID" value="NZ_CP065321.1"/>
</dbReference>
<protein>
    <submittedName>
        <fullName evidence="2">Uncharacterized protein</fullName>
    </submittedName>
</protein>
<reference evidence="3" key="2">
    <citation type="submission" date="2017-05" db="EMBL/GenBank/DDBJ databases">
        <title>Improved OligoMM genomes.</title>
        <authorList>
            <person name="Garzetti D."/>
        </authorList>
    </citation>
    <scope>NUCLEOTIDE SEQUENCE [LARGE SCALE GENOMIC DNA]</scope>
    <source>
        <strain evidence="3">KB18</strain>
    </source>
</reference>
<dbReference type="EMBL" id="CP065321">
    <property type="protein sequence ID" value="QQR29405.1"/>
    <property type="molecule type" value="Genomic_DNA"/>
</dbReference>
<sequence length="81" mass="9468">MRLCKPADMNELPKYLKPEIAERVAEHFKNGIFEFEFSREELIEIEGNTVYHTIPHYAEEGAESVLDKLRRIMAGNLEETE</sequence>